<dbReference type="RefSeq" id="WP_110568600.1">
    <property type="nucleotide sequence ID" value="NZ_CP137147.1"/>
</dbReference>
<dbReference type="InterPro" id="IPR035959">
    <property type="entry name" value="RutC-like_sf"/>
</dbReference>
<comment type="caution">
    <text evidence="1">The sequence shown here is derived from an EMBL/GenBank/DDBJ whole genome shotgun (WGS) entry which is preliminary data.</text>
</comment>
<evidence type="ECO:0000313" key="1">
    <source>
        <dbReference type="EMBL" id="PYD79670.1"/>
    </source>
</evidence>
<sequence length="123" mass="13583">MILLQMEENTSLRPQPELHLRHLTGINAQTGGFPPELFGQIRQALMMGMDQLASQGMKAENVTRIIFMLHETAGFAACFPLLNDLFGRTCPATTLRLVKQFDQPGQLAEIELLATTAPDDTDA</sequence>
<protein>
    <submittedName>
        <fullName evidence="1">Endoribonuclease L-PSP</fullName>
    </submittedName>
</protein>
<dbReference type="OrthoDB" id="7282513at2"/>
<evidence type="ECO:0000313" key="2">
    <source>
        <dbReference type="Proteomes" id="UP000247814"/>
    </source>
</evidence>
<keyword evidence="2" id="KW-1185">Reference proteome</keyword>
<accession>A0A318QMN2</accession>
<name>A0A318QMN2_9PROT</name>
<gene>
    <name evidence="1" type="ORF">CFR77_06205</name>
</gene>
<reference evidence="1 2" key="1">
    <citation type="submission" date="2017-07" db="EMBL/GenBank/DDBJ databases">
        <title>A draft genome sequence of Komagataeibacter sucrofermentans LMG 18788.</title>
        <authorList>
            <person name="Skraban J."/>
            <person name="Cleenwerck I."/>
            <person name="Vandamme P."/>
            <person name="Trcek J."/>
        </authorList>
    </citation>
    <scope>NUCLEOTIDE SEQUENCE [LARGE SCALE GENOMIC DNA]</scope>
    <source>
        <strain evidence="1 2">LMG 18788</strain>
    </source>
</reference>
<dbReference type="Gene3D" id="3.30.1330.40">
    <property type="entry name" value="RutC-like"/>
    <property type="match status" value="1"/>
</dbReference>
<dbReference type="Proteomes" id="UP000247814">
    <property type="component" value="Unassembled WGS sequence"/>
</dbReference>
<dbReference type="AlphaFoldDB" id="A0A318QMN2"/>
<dbReference type="EMBL" id="NKUA01000006">
    <property type="protein sequence ID" value="PYD79670.1"/>
    <property type="molecule type" value="Genomic_DNA"/>
</dbReference>
<organism evidence="1 2">
    <name type="scientific">Komagataeibacter sucrofermentans</name>
    <dbReference type="NCBI Taxonomy" id="1053551"/>
    <lineage>
        <taxon>Bacteria</taxon>
        <taxon>Pseudomonadati</taxon>
        <taxon>Pseudomonadota</taxon>
        <taxon>Alphaproteobacteria</taxon>
        <taxon>Acetobacterales</taxon>
        <taxon>Acetobacteraceae</taxon>
        <taxon>Komagataeibacter</taxon>
    </lineage>
</organism>
<dbReference type="SUPFAM" id="SSF55298">
    <property type="entry name" value="YjgF-like"/>
    <property type="match status" value="1"/>
</dbReference>
<proteinExistence type="predicted"/>